<evidence type="ECO:0000259" key="4">
    <source>
        <dbReference type="PROSITE" id="PS51371"/>
    </source>
</evidence>
<feature type="domain" description="EAL" evidence="2">
    <location>
        <begin position="5"/>
        <end position="255"/>
    </location>
</feature>
<dbReference type="InterPro" id="IPR000160">
    <property type="entry name" value="GGDEF_dom"/>
</dbReference>
<evidence type="ECO:0000259" key="3">
    <source>
        <dbReference type="PROSITE" id="PS50887"/>
    </source>
</evidence>
<protein>
    <submittedName>
        <fullName evidence="5">GGDEF domain-containing protein</fullName>
    </submittedName>
</protein>
<dbReference type="SMART" id="SM00267">
    <property type="entry name" value="GGDEF"/>
    <property type="match status" value="1"/>
</dbReference>
<reference evidence="5" key="1">
    <citation type="submission" date="2020-11" db="EMBL/GenBank/DDBJ databases">
        <title>Multidrug resistant novel bacterium Savagea serpentis sp. nov., isolated from the scats of a vine snake (Ahaetulla nasuta).</title>
        <authorList>
            <person name="Venkata Ramana V."/>
            <person name="Vikas Patil S."/>
            <person name="Yogita Lugani V."/>
        </authorList>
    </citation>
    <scope>NUCLEOTIDE SEQUENCE</scope>
    <source>
        <strain evidence="5">SN6</strain>
    </source>
</reference>
<dbReference type="NCBIfam" id="TIGR00254">
    <property type="entry name" value="GGDEF"/>
    <property type="match status" value="1"/>
</dbReference>
<dbReference type="AlphaFoldDB" id="A0A8J7KRQ9"/>
<dbReference type="InterPro" id="IPR029787">
    <property type="entry name" value="Nucleotide_cyclase"/>
</dbReference>
<dbReference type="Pfam" id="PF00990">
    <property type="entry name" value="GGDEF"/>
    <property type="match status" value="1"/>
</dbReference>
<evidence type="ECO:0000313" key="6">
    <source>
        <dbReference type="Proteomes" id="UP000622653"/>
    </source>
</evidence>
<feature type="domain" description="CBS" evidence="4">
    <location>
        <begin position="279"/>
        <end position="335"/>
    </location>
</feature>
<dbReference type="Gene3D" id="3.30.70.270">
    <property type="match status" value="1"/>
</dbReference>
<dbReference type="SUPFAM" id="SSF141868">
    <property type="entry name" value="EAL domain-like"/>
    <property type="match status" value="1"/>
</dbReference>
<dbReference type="Pfam" id="PF00571">
    <property type="entry name" value="CBS"/>
    <property type="match status" value="2"/>
</dbReference>
<dbReference type="GO" id="GO:0071111">
    <property type="term" value="F:cyclic-guanylate-specific phosphodiesterase activity"/>
    <property type="evidence" value="ECO:0007669"/>
    <property type="project" value="InterPro"/>
</dbReference>
<keyword evidence="6" id="KW-1185">Reference proteome</keyword>
<evidence type="ECO:0000259" key="2">
    <source>
        <dbReference type="PROSITE" id="PS50883"/>
    </source>
</evidence>
<dbReference type="InterPro" id="IPR043128">
    <property type="entry name" value="Rev_trsase/Diguanyl_cyclase"/>
</dbReference>
<dbReference type="CDD" id="cd01949">
    <property type="entry name" value="GGDEF"/>
    <property type="match status" value="1"/>
</dbReference>
<dbReference type="SUPFAM" id="SSF54631">
    <property type="entry name" value="CBS-domain pair"/>
    <property type="match status" value="1"/>
</dbReference>
<proteinExistence type="predicted"/>
<keyword evidence="1" id="KW-0129">CBS domain</keyword>
<dbReference type="InterPro" id="IPR000644">
    <property type="entry name" value="CBS_dom"/>
</dbReference>
<dbReference type="PROSITE" id="PS50883">
    <property type="entry name" value="EAL"/>
    <property type="match status" value="1"/>
</dbReference>
<dbReference type="EMBL" id="JADKPV010000001">
    <property type="protein sequence ID" value="MBF4499794.1"/>
    <property type="molecule type" value="Genomic_DNA"/>
</dbReference>
<dbReference type="PROSITE" id="PS50887">
    <property type="entry name" value="GGDEF"/>
    <property type="match status" value="1"/>
</dbReference>
<dbReference type="PANTHER" id="PTHR33121">
    <property type="entry name" value="CYCLIC DI-GMP PHOSPHODIESTERASE PDEF"/>
    <property type="match status" value="1"/>
</dbReference>
<dbReference type="InterPro" id="IPR001633">
    <property type="entry name" value="EAL_dom"/>
</dbReference>
<sequence length="581" mass="66098">MVVKIFDKRACLEAILTERNVQTVFQPIISLKNGEIYGYEALCRGPVETPFVNPEVLFEFATERKRLWELELLCRTTALERYASLQLEGKLFLNVNPNIMSDNRFREGFTKDYLSQFSIDPDAIVFEITENEAIRNIDHFQQTVDHYKNQQYLVAIDDVGSGYSGLNIITDVHPHFLKLDMHLIRNIDHDETKQSLVKSLVDFANLSNIFIIAEGIETTAELLTLIKFGIHYGQGYLIQRPSPQKELRNEDVHTIIIRENEQKSNLEPTQIISTSVEQITNAIPTVQPTTVIEEVANVFKTLAVDGLCVEQDGHILGVVTKQRLYAALSGPFGYSLYSDKPVSEIMQTDFISVDRSTPINIVSKLAMMRTDDQLYDFITMTKKNHYFGIVTVKDLLEQTIQIEINFAKHLNPLSELPGNLMIEQQIQRDIDDDCACTVLYIDLDNFKPYNDVYGFESGDDVITALARILKKIASPLDFIGHIGGDDFIFMTAPNHAERIGKAIIEKFDEIVPSFYRTEDVDAQFIEAMNRHGEKETFPLLSISVAGVQTAHFDNLHKLAERASELKKVCKQQRGSYLLIED</sequence>
<dbReference type="PROSITE" id="PS51371">
    <property type="entry name" value="CBS"/>
    <property type="match status" value="1"/>
</dbReference>
<evidence type="ECO:0000313" key="5">
    <source>
        <dbReference type="EMBL" id="MBF4499794.1"/>
    </source>
</evidence>
<gene>
    <name evidence="5" type="ORF">IRY55_00360</name>
</gene>
<dbReference type="SMART" id="SM00052">
    <property type="entry name" value="EAL"/>
    <property type="match status" value="1"/>
</dbReference>
<organism evidence="5 6">
    <name type="scientific">Savagea serpentis</name>
    <dbReference type="NCBI Taxonomy" id="2785297"/>
    <lineage>
        <taxon>Bacteria</taxon>
        <taxon>Bacillati</taxon>
        <taxon>Bacillota</taxon>
        <taxon>Bacilli</taxon>
        <taxon>Bacillales</taxon>
        <taxon>Caryophanaceae</taxon>
        <taxon>Savagea</taxon>
    </lineage>
</organism>
<dbReference type="InterPro" id="IPR046342">
    <property type="entry name" value="CBS_dom_sf"/>
</dbReference>
<dbReference type="InterPro" id="IPR050706">
    <property type="entry name" value="Cyclic-di-GMP_PDE-like"/>
</dbReference>
<dbReference type="PANTHER" id="PTHR33121:SF76">
    <property type="entry name" value="SIGNALING PROTEIN"/>
    <property type="match status" value="1"/>
</dbReference>
<dbReference type="RefSeq" id="WP_194561277.1">
    <property type="nucleotide sequence ID" value="NZ_JADKPV010000001.1"/>
</dbReference>
<name>A0A8J7KRQ9_9BACL</name>
<evidence type="ECO:0000256" key="1">
    <source>
        <dbReference type="PROSITE-ProRule" id="PRU00703"/>
    </source>
</evidence>
<feature type="domain" description="GGDEF" evidence="3">
    <location>
        <begin position="434"/>
        <end position="581"/>
    </location>
</feature>
<dbReference type="Pfam" id="PF00563">
    <property type="entry name" value="EAL"/>
    <property type="match status" value="1"/>
</dbReference>
<comment type="caution">
    <text evidence="5">The sequence shown here is derived from an EMBL/GenBank/DDBJ whole genome shotgun (WGS) entry which is preliminary data.</text>
</comment>
<accession>A0A8J7KRQ9</accession>
<dbReference type="InterPro" id="IPR035919">
    <property type="entry name" value="EAL_sf"/>
</dbReference>
<dbReference type="CDD" id="cd01948">
    <property type="entry name" value="EAL"/>
    <property type="match status" value="1"/>
</dbReference>
<dbReference type="Gene3D" id="3.20.20.450">
    <property type="entry name" value="EAL domain"/>
    <property type="match status" value="1"/>
</dbReference>
<dbReference type="SUPFAM" id="SSF55073">
    <property type="entry name" value="Nucleotide cyclase"/>
    <property type="match status" value="1"/>
</dbReference>
<dbReference type="Gene3D" id="3.10.580.10">
    <property type="entry name" value="CBS-domain"/>
    <property type="match status" value="1"/>
</dbReference>
<dbReference type="Proteomes" id="UP000622653">
    <property type="component" value="Unassembled WGS sequence"/>
</dbReference>